<dbReference type="Proteomes" id="UP000825935">
    <property type="component" value="Chromosome 11"/>
</dbReference>
<accession>A0A8T2TX28</accession>
<reference evidence="1" key="1">
    <citation type="submission" date="2021-08" db="EMBL/GenBank/DDBJ databases">
        <title>WGS assembly of Ceratopteris richardii.</title>
        <authorList>
            <person name="Marchant D.B."/>
            <person name="Chen G."/>
            <person name="Jenkins J."/>
            <person name="Shu S."/>
            <person name="Leebens-Mack J."/>
            <person name="Grimwood J."/>
            <person name="Schmutz J."/>
            <person name="Soltis P."/>
            <person name="Soltis D."/>
            <person name="Chen Z.-H."/>
        </authorList>
    </citation>
    <scope>NUCLEOTIDE SEQUENCE</scope>
    <source>
        <strain evidence="1">Whitten #5841</strain>
        <tissue evidence="1">Leaf</tissue>
    </source>
</reference>
<comment type="caution">
    <text evidence="1">The sequence shown here is derived from an EMBL/GenBank/DDBJ whole genome shotgun (WGS) entry which is preliminary data.</text>
</comment>
<organism evidence="1 2">
    <name type="scientific">Ceratopteris richardii</name>
    <name type="common">Triangle waterfern</name>
    <dbReference type="NCBI Taxonomy" id="49495"/>
    <lineage>
        <taxon>Eukaryota</taxon>
        <taxon>Viridiplantae</taxon>
        <taxon>Streptophyta</taxon>
        <taxon>Embryophyta</taxon>
        <taxon>Tracheophyta</taxon>
        <taxon>Polypodiopsida</taxon>
        <taxon>Polypodiidae</taxon>
        <taxon>Polypodiales</taxon>
        <taxon>Pteridineae</taxon>
        <taxon>Pteridaceae</taxon>
        <taxon>Parkerioideae</taxon>
        <taxon>Ceratopteris</taxon>
    </lineage>
</organism>
<proteinExistence type="predicted"/>
<protein>
    <submittedName>
        <fullName evidence="1">Uncharacterized protein</fullName>
    </submittedName>
</protein>
<dbReference type="EMBL" id="CM035416">
    <property type="protein sequence ID" value="KAH7425894.1"/>
    <property type="molecule type" value="Genomic_DNA"/>
</dbReference>
<evidence type="ECO:0000313" key="2">
    <source>
        <dbReference type="Proteomes" id="UP000825935"/>
    </source>
</evidence>
<keyword evidence="2" id="KW-1185">Reference proteome</keyword>
<gene>
    <name evidence="1" type="ORF">KP509_11G076700</name>
</gene>
<sequence length="119" mass="12731">MDQPCQSGGCSLHVIWSNSPNSDLKIYADGTITDLRNGVISSLSASRASPARGIIDRRKTQVRYCFKDAAFNYCRRLSLCSAALCGLLLCGEGQRFDSAEAKGAPESSALSVENRAGLL</sequence>
<dbReference type="AlphaFoldDB" id="A0A8T2TX28"/>
<name>A0A8T2TX28_CERRI</name>
<evidence type="ECO:0000313" key="1">
    <source>
        <dbReference type="EMBL" id="KAH7425894.1"/>
    </source>
</evidence>